<organism evidence="1 2">
    <name type="scientific">Phaeodactylibacter luteus</name>
    <dbReference type="NCBI Taxonomy" id="1564516"/>
    <lineage>
        <taxon>Bacteria</taxon>
        <taxon>Pseudomonadati</taxon>
        <taxon>Bacteroidota</taxon>
        <taxon>Saprospiria</taxon>
        <taxon>Saprospirales</taxon>
        <taxon>Haliscomenobacteraceae</taxon>
        <taxon>Phaeodactylibacter</taxon>
    </lineage>
</organism>
<protein>
    <submittedName>
        <fullName evidence="1">DUF2007 domain-containing protein</fullName>
    </submittedName>
</protein>
<evidence type="ECO:0000313" key="1">
    <source>
        <dbReference type="EMBL" id="TXB61622.1"/>
    </source>
</evidence>
<sequence length="72" mass="8054">MKEDWVKVFESTEIFKTKLVEDALKQEGIESHILQRPDSAIPSLGSATLYTPREKAEKAMAVIKEIDFSAAS</sequence>
<gene>
    <name evidence="1" type="ORF">FRY97_18280</name>
</gene>
<dbReference type="RefSeq" id="WP_147169015.1">
    <property type="nucleotide sequence ID" value="NZ_VOOR01000051.1"/>
</dbReference>
<comment type="caution">
    <text evidence="1">The sequence shown here is derived from an EMBL/GenBank/DDBJ whole genome shotgun (WGS) entry which is preliminary data.</text>
</comment>
<dbReference type="Proteomes" id="UP000321580">
    <property type="component" value="Unassembled WGS sequence"/>
</dbReference>
<dbReference type="EMBL" id="VOOR01000051">
    <property type="protein sequence ID" value="TXB61622.1"/>
    <property type="molecule type" value="Genomic_DNA"/>
</dbReference>
<reference evidence="1 2" key="1">
    <citation type="submission" date="2019-08" db="EMBL/GenBank/DDBJ databases">
        <title>Genome of Phaeodactylibacter luteus.</title>
        <authorList>
            <person name="Bowman J.P."/>
        </authorList>
    </citation>
    <scope>NUCLEOTIDE SEQUENCE [LARGE SCALE GENOMIC DNA]</scope>
    <source>
        <strain evidence="1 2">KCTC 42180</strain>
    </source>
</reference>
<evidence type="ECO:0000313" key="2">
    <source>
        <dbReference type="Proteomes" id="UP000321580"/>
    </source>
</evidence>
<accession>A0A5C6RJW8</accession>
<dbReference type="AlphaFoldDB" id="A0A5C6RJW8"/>
<name>A0A5C6RJW8_9BACT</name>
<keyword evidence="2" id="KW-1185">Reference proteome</keyword>
<proteinExistence type="predicted"/>
<dbReference type="OrthoDB" id="1467917at2"/>